<keyword evidence="3" id="KW-0813">Transport</keyword>
<dbReference type="AlphaFoldDB" id="A0A644T3X3"/>
<keyword evidence="6 8" id="KW-1133">Transmembrane helix</keyword>
<dbReference type="InterPro" id="IPR000522">
    <property type="entry name" value="ABC_transptr_permease_BtuC"/>
</dbReference>
<evidence type="ECO:0000256" key="8">
    <source>
        <dbReference type="SAM" id="Phobius"/>
    </source>
</evidence>
<gene>
    <name evidence="9" type="primary">hmuU_3</name>
    <name evidence="9" type="ORF">SDC9_07127</name>
</gene>
<protein>
    <submittedName>
        <fullName evidence="9">Hemin transport system permease protein HmuU</fullName>
    </submittedName>
</protein>
<dbReference type="PANTHER" id="PTHR30472:SF41">
    <property type="entry name" value="TRANSPORT SYSTEM PERMEASE PROTEIN"/>
    <property type="match status" value="1"/>
</dbReference>
<feature type="transmembrane region" description="Helical" evidence="8">
    <location>
        <begin position="208"/>
        <end position="231"/>
    </location>
</feature>
<dbReference type="EMBL" id="VSSQ01000015">
    <property type="protein sequence ID" value="MPL61550.1"/>
    <property type="molecule type" value="Genomic_DNA"/>
</dbReference>
<proteinExistence type="inferred from homology"/>
<evidence type="ECO:0000256" key="7">
    <source>
        <dbReference type="ARBA" id="ARBA00023136"/>
    </source>
</evidence>
<dbReference type="GO" id="GO:0005886">
    <property type="term" value="C:plasma membrane"/>
    <property type="evidence" value="ECO:0007669"/>
    <property type="project" value="UniProtKB-SubCell"/>
</dbReference>
<accession>A0A644T3X3</accession>
<comment type="similarity">
    <text evidence="2">Belongs to the binding-protein-dependent transport system permease family. FecCD subfamily.</text>
</comment>
<feature type="transmembrane region" description="Helical" evidence="8">
    <location>
        <begin position="106"/>
        <end position="131"/>
    </location>
</feature>
<dbReference type="Pfam" id="PF01032">
    <property type="entry name" value="FecCD"/>
    <property type="match status" value="1"/>
</dbReference>
<organism evidence="9">
    <name type="scientific">bioreactor metagenome</name>
    <dbReference type="NCBI Taxonomy" id="1076179"/>
    <lineage>
        <taxon>unclassified sequences</taxon>
        <taxon>metagenomes</taxon>
        <taxon>ecological metagenomes</taxon>
    </lineage>
</organism>
<feature type="transmembrane region" description="Helical" evidence="8">
    <location>
        <begin position="272"/>
        <end position="291"/>
    </location>
</feature>
<evidence type="ECO:0000256" key="4">
    <source>
        <dbReference type="ARBA" id="ARBA00022475"/>
    </source>
</evidence>
<dbReference type="CDD" id="cd06550">
    <property type="entry name" value="TM_ABC_iron-siderophores_like"/>
    <property type="match status" value="1"/>
</dbReference>
<feature type="transmembrane region" description="Helical" evidence="8">
    <location>
        <begin position="165"/>
        <end position="188"/>
    </location>
</feature>
<dbReference type="SUPFAM" id="SSF81345">
    <property type="entry name" value="ABC transporter involved in vitamin B12 uptake, BtuC"/>
    <property type="match status" value="1"/>
</dbReference>
<feature type="transmembrane region" description="Helical" evidence="8">
    <location>
        <begin position="298"/>
        <end position="321"/>
    </location>
</feature>
<feature type="transmembrane region" description="Helical" evidence="8">
    <location>
        <begin position="243"/>
        <end position="266"/>
    </location>
</feature>
<evidence type="ECO:0000256" key="3">
    <source>
        <dbReference type="ARBA" id="ARBA00022448"/>
    </source>
</evidence>
<evidence type="ECO:0000256" key="2">
    <source>
        <dbReference type="ARBA" id="ARBA00007935"/>
    </source>
</evidence>
<keyword evidence="5 8" id="KW-0812">Transmembrane</keyword>
<dbReference type="GO" id="GO:0022857">
    <property type="term" value="F:transmembrane transporter activity"/>
    <property type="evidence" value="ECO:0007669"/>
    <property type="project" value="InterPro"/>
</dbReference>
<feature type="transmembrane region" description="Helical" evidence="8">
    <location>
        <begin position="137"/>
        <end position="158"/>
    </location>
</feature>
<feature type="transmembrane region" description="Helical" evidence="8">
    <location>
        <begin position="78"/>
        <end position="99"/>
    </location>
</feature>
<evidence type="ECO:0000256" key="5">
    <source>
        <dbReference type="ARBA" id="ARBA00022692"/>
    </source>
</evidence>
<evidence type="ECO:0000256" key="1">
    <source>
        <dbReference type="ARBA" id="ARBA00004651"/>
    </source>
</evidence>
<dbReference type="InterPro" id="IPR037294">
    <property type="entry name" value="ABC_BtuC-like"/>
</dbReference>
<reference evidence="9" key="1">
    <citation type="submission" date="2019-08" db="EMBL/GenBank/DDBJ databases">
        <authorList>
            <person name="Kucharzyk K."/>
            <person name="Murdoch R.W."/>
            <person name="Higgins S."/>
            <person name="Loffler F."/>
        </authorList>
    </citation>
    <scope>NUCLEOTIDE SEQUENCE</scope>
</reference>
<comment type="caution">
    <text evidence="9">The sequence shown here is derived from an EMBL/GenBank/DDBJ whole genome shotgun (WGS) entry which is preliminary data.</text>
</comment>
<keyword evidence="7 8" id="KW-0472">Membrane</keyword>
<sequence>MIAADITPNIHSFLTRRWLRYLTVFLALGAAALLLLILNVALGSVNIPLGETVKIILNGVDSNEILGPIVWNLRLPRALATLICGGGLAVSGLVLQVFFRNPIVDPYVLGISSGATFVVALVTLGTFLFGASTVSTWTVTAGAFIGAMAVMLVVMAVASKVKNIITLLVIGLMVGYLTGAFSSILTTFAESESIHRFVIWSMGSFSGFRWDELTVVAIFGLVFIGAAFLMSKTLNAFLLGENYARSVGVNLGFFRYGVIIISSALAAAVTAFAGPVAFIGLAAPHIIRVLFGTSDNRILIPACVLGGAALTALCDLLARMLFAPLELPISATTALFGAPVVIFLLLKRKTSI</sequence>
<keyword evidence="4" id="KW-1003">Cell membrane</keyword>
<feature type="transmembrane region" description="Helical" evidence="8">
    <location>
        <begin position="21"/>
        <end position="42"/>
    </location>
</feature>
<feature type="transmembrane region" description="Helical" evidence="8">
    <location>
        <begin position="327"/>
        <end position="346"/>
    </location>
</feature>
<dbReference type="PANTHER" id="PTHR30472">
    <property type="entry name" value="FERRIC ENTEROBACTIN TRANSPORT SYSTEM PERMEASE PROTEIN"/>
    <property type="match status" value="1"/>
</dbReference>
<evidence type="ECO:0000256" key="6">
    <source>
        <dbReference type="ARBA" id="ARBA00022989"/>
    </source>
</evidence>
<comment type="subcellular location">
    <subcellularLocation>
        <location evidence="1">Cell membrane</location>
        <topology evidence="1">Multi-pass membrane protein</topology>
    </subcellularLocation>
</comment>
<evidence type="ECO:0000313" key="9">
    <source>
        <dbReference type="EMBL" id="MPL61550.1"/>
    </source>
</evidence>
<name>A0A644T3X3_9ZZZZ</name>
<dbReference type="GO" id="GO:0033214">
    <property type="term" value="P:siderophore-iron import into cell"/>
    <property type="evidence" value="ECO:0007669"/>
    <property type="project" value="TreeGrafter"/>
</dbReference>
<dbReference type="Gene3D" id="1.10.3470.10">
    <property type="entry name" value="ABC transporter involved in vitamin B12 uptake, BtuC"/>
    <property type="match status" value="1"/>
</dbReference>